<sequence>MVCCFFAFVVVFLLLPLYYALRYLWELLPVGNLRKKAVFITGCDSGFGRTLAIKCAENGMHVFAGCLTEQGAKSIEADGRSMKGIKKAVDFVKKRLEPGISLWAVVNNAGIFATYGPDDWCSIEDYKLALDINTSPRIAGVRMVQLYSVKQQSKGRIISVTSVAGRVSLPYTGPYSVGKFASEAYMDCIRYELKPFGVTCCILEPGVFKTTLVNRDAMKKRINGAWNKLTEEQREDYGVAFKDSFCCTLERSFQRSEFGACRVCGRQLLSRDNSAFSTLSLSLRLGCVVVLHTDYIFSDRDCRFSHEISLRSKNEASCS</sequence>
<reference evidence="2" key="1">
    <citation type="journal article" date="2011" name="Genome Res.">
        <title>Deep small RNA sequencing from the nematode Ascaris reveals conservation, functional diversification, and novel developmental profiles.</title>
        <authorList>
            <person name="Wang J."/>
            <person name="Czech B."/>
            <person name="Crunk A."/>
            <person name="Wallace A."/>
            <person name="Mitreva M."/>
            <person name="Hannon G.J."/>
            <person name="Davis R.E."/>
        </authorList>
    </citation>
    <scope>NUCLEOTIDE SEQUENCE</scope>
</reference>
<proteinExistence type="evidence at transcript level"/>
<dbReference type="EMBL" id="JI175319">
    <property type="protein sequence ID" value="ADY47061.1"/>
    <property type="molecule type" value="mRNA"/>
</dbReference>
<dbReference type="GO" id="GO:0008202">
    <property type="term" value="P:steroid metabolic process"/>
    <property type="evidence" value="ECO:0007669"/>
    <property type="project" value="TreeGrafter"/>
</dbReference>
<evidence type="ECO:0000256" key="1">
    <source>
        <dbReference type="ARBA" id="ARBA00023002"/>
    </source>
</evidence>
<organism evidence="2">
    <name type="scientific">Ascaris suum</name>
    <name type="common">Pig roundworm</name>
    <name type="synonym">Ascaris lumbricoides</name>
    <dbReference type="NCBI Taxonomy" id="6253"/>
    <lineage>
        <taxon>Eukaryota</taxon>
        <taxon>Metazoa</taxon>
        <taxon>Ecdysozoa</taxon>
        <taxon>Nematoda</taxon>
        <taxon>Chromadorea</taxon>
        <taxon>Rhabditida</taxon>
        <taxon>Spirurina</taxon>
        <taxon>Ascaridomorpha</taxon>
        <taxon>Ascaridoidea</taxon>
        <taxon>Ascarididae</taxon>
        <taxon>Ascaris</taxon>
    </lineage>
</organism>
<evidence type="ECO:0000313" key="2">
    <source>
        <dbReference type="EMBL" id="ADY47061.1"/>
    </source>
</evidence>
<dbReference type="PANTHER" id="PTHR43313">
    <property type="entry name" value="SHORT-CHAIN DEHYDROGENASE/REDUCTASE FAMILY 9C"/>
    <property type="match status" value="1"/>
</dbReference>
<dbReference type="PANTHER" id="PTHR43313:SF34">
    <property type="entry name" value="RETINOL DEHYDROGENASE 7"/>
    <property type="match status" value="1"/>
</dbReference>
<dbReference type="Pfam" id="PF00106">
    <property type="entry name" value="adh_short"/>
    <property type="match status" value="1"/>
</dbReference>
<dbReference type="AlphaFoldDB" id="F1LAA7"/>
<dbReference type="Gene3D" id="3.40.50.720">
    <property type="entry name" value="NAD(P)-binding Rossmann-like Domain"/>
    <property type="match status" value="1"/>
</dbReference>
<dbReference type="InterPro" id="IPR020904">
    <property type="entry name" value="Sc_DH/Rdtase_CS"/>
</dbReference>
<accession>F1LAA7</accession>
<dbReference type="GO" id="GO:0016491">
    <property type="term" value="F:oxidoreductase activity"/>
    <property type="evidence" value="ECO:0007669"/>
    <property type="project" value="UniProtKB-KW"/>
</dbReference>
<dbReference type="InterPro" id="IPR036291">
    <property type="entry name" value="NAD(P)-bd_dom_sf"/>
</dbReference>
<protein>
    <submittedName>
        <fullName evidence="2">Short-chain dehydrogenase/reductase family 9C member 7</fullName>
    </submittedName>
</protein>
<keyword evidence="1" id="KW-0560">Oxidoreductase</keyword>
<name>F1LAA7_ASCSU</name>
<dbReference type="PROSITE" id="PS00061">
    <property type="entry name" value="ADH_SHORT"/>
    <property type="match status" value="1"/>
</dbReference>
<dbReference type="SUPFAM" id="SSF51735">
    <property type="entry name" value="NAD(P)-binding Rossmann-fold domains"/>
    <property type="match status" value="1"/>
</dbReference>
<dbReference type="InterPro" id="IPR002347">
    <property type="entry name" value="SDR_fam"/>
</dbReference>
<dbReference type="PRINTS" id="PR00081">
    <property type="entry name" value="GDHRDH"/>
</dbReference>